<dbReference type="InterPro" id="IPR041694">
    <property type="entry name" value="ADH_N_2"/>
</dbReference>
<comment type="catalytic activity">
    <reaction evidence="6">
        <text>13,14-dihydro-15-oxo-PGF2alpha + NADP(+) = 15-oxoprostaglandin F2alpha + NADPH + H(+)</text>
        <dbReference type="Rhea" id="RHEA:50588"/>
        <dbReference type="ChEBI" id="CHEBI:15378"/>
        <dbReference type="ChEBI" id="CHEBI:57783"/>
        <dbReference type="ChEBI" id="CHEBI:58349"/>
        <dbReference type="ChEBI" id="CHEBI:133374"/>
        <dbReference type="ChEBI" id="CHEBI:133409"/>
    </reaction>
    <physiologicalReaction direction="right-to-left" evidence="6">
        <dbReference type="Rhea" id="RHEA:50590"/>
    </physiologicalReaction>
</comment>
<dbReference type="PANTHER" id="PTHR43205:SF7">
    <property type="entry name" value="PROSTAGLANDIN REDUCTASE 1"/>
    <property type="match status" value="1"/>
</dbReference>
<organism evidence="10 11">
    <name type="scientific">Popillia japonica</name>
    <name type="common">Japanese beetle</name>
    <dbReference type="NCBI Taxonomy" id="7064"/>
    <lineage>
        <taxon>Eukaryota</taxon>
        <taxon>Metazoa</taxon>
        <taxon>Ecdysozoa</taxon>
        <taxon>Arthropoda</taxon>
        <taxon>Hexapoda</taxon>
        <taxon>Insecta</taxon>
        <taxon>Pterygota</taxon>
        <taxon>Neoptera</taxon>
        <taxon>Endopterygota</taxon>
        <taxon>Coleoptera</taxon>
        <taxon>Polyphaga</taxon>
        <taxon>Scarabaeiformia</taxon>
        <taxon>Scarabaeidae</taxon>
        <taxon>Rutelinae</taxon>
        <taxon>Popillia</taxon>
    </lineage>
</organism>
<evidence type="ECO:0000313" key="11">
    <source>
        <dbReference type="Proteomes" id="UP001458880"/>
    </source>
</evidence>
<dbReference type="SUPFAM" id="SSF51735">
    <property type="entry name" value="NAD(P)-binding Rossmann-fold domains"/>
    <property type="match status" value="1"/>
</dbReference>
<evidence type="ECO:0000256" key="6">
    <source>
        <dbReference type="ARBA" id="ARBA00048290"/>
    </source>
</evidence>
<dbReference type="Proteomes" id="UP001458880">
    <property type="component" value="Unassembled WGS sequence"/>
</dbReference>
<reference evidence="10 11" key="1">
    <citation type="journal article" date="2024" name="BMC Genomics">
        <title>De novo assembly and annotation of Popillia japonica's genome with initial clues to its potential as an invasive pest.</title>
        <authorList>
            <person name="Cucini C."/>
            <person name="Boschi S."/>
            <person name="Funari R."/>
            <person name="Cardaioli E."/>
            <person name="Iannotti N."/>
            <person name="Marturano G."/>
            <person name="Paoli F."/>
            <person name="Bruttini M."/>
            <person name="Carapelli A."/>
            <person name="Frati F."/>
            <person name="Nardi F."/>
        </authorList>
    </citation>
    <scope>NUCLEOTIDE SEQUENCE [LARGE SCALE GENOMIC DNA]</scope>
    <source>
        <strain evidence="10">DMR45628</strain>
    </source>
</reference>
<evidence type="ECO:0000256" key="7">
    <source>
        <dbReference type="ARBA" id="ARBA00049070"/>
    </source>
</evidence>
<evidence type="ECO:0000256" key="5">
    <source>
        <dbReference type="ARBA" id="ARBA00047878"/>
    </source>
</evidence>
<accession>A0AAW1IG35</accession>
<sequence length="280" mass="30594">MRPLKTLIKKVKITKAHKFIYARPFNGLPSEDDLQIVEEELPELKDGEFLAQAVYLSVDPYMRAYSYKLPLGSTMMGSQVAKIVDSKNDNYPIGRHVVGEFGWRTLTIGTAKPAGLLKRAPYLVPDGEAIPLSLFLGILGLPGNSAYFGFLEICKPQHGNTVAISGAGGAVGSHVGQIAKIKSCNVIGISGSDEKNIWLRSVGFDHVINYKTENVATALKRCAPNGVDCYFDNVGGELSSDVMQRMNRNGRIAVCGSIVSYNVTHGELPKEKQFQKIYNL</sequence>
<dbReference type="EC" id="1.3.1.48" evidence="2"/>
<dbReference type="PANTHER" id="PTHR43205">
    <property type="entry name" value="PROSTAGLANDIN REDUCTASE"/>
    <property type="match status" value="1"/>
</dbReference>
<keyword evidence="3" id="KW-0560">Oxidoreductase</keyword>
<dbReference type="Pfam" id="PF00107">
    <property type="entry name" value="ADH_zinc_N"/>
    <property type="match status" value="1"/>
</dbReference>
<evidence type="ECO:0000256" key="4">
    <source>
        <dbReference type="ARBA" id="ARBA00033119"/>
    </source>
</evidence>
<dbReference type="GO" id="GO:0006693">
    <property type="term" value="P:prostaglandin metabolic process"/>
    <property type="evidence" value="ECO:0007669"/>
    <property type="project" value="TreeGrafter"/>
</dbReference>
<dbReference type="Pfam" id="PF16884">
    <property type="entry name" value="ADH_N_2"/>
    <property type="match status" value="1"/>
</dbReference>
<dbReference type="InterPro" id="IPR036291">
    <property type="entry name" value="NAD(P)-bd_dom_sf"/>
</dbReference>
<evidence type="ECO:0000256" key="3">
    <source>
        <dbReference type="ARBA" id="ARBA00023002"/>
    </source>
</evidence>
<dbReference type="EMBL" id="JASPKY010000587">
    <property type="protein sequence ID" value="KAK9688563.1"/>
    <property type="molecule type" value="Genomic_DNA"/>
</dbReference>
<dbReference type="Gene3D" id="3.90.180.10">
    <property type="entry name" value="Medium-chain alcohol dehydrogenases, catalytic domain"/>
    <property type="match status" value="1"/>
</dbReference>
<evidence type="ECO:0000259" key="9">
    <source>
        <dbReference type="Pfam" id="PF16884"/>
    </source>
</evidence>
<dbReference type="InterPro" id="IPR045010">
    <property type="entry name" value="MDR_fam"/>
</dbReference>
<feature type="domain" description="Oxidoreductase N-terminal" evidence="9">
    <location>
        <begin position="19"/>
        <end position="112"/>
    </location>
</feature>
<dbReference type="AlphaFoldDB" id="A0AAW1IG35"/>
<evidence type="ECO:0000259" key="8">
    <source>
        <dbReference type="Pfam" id="PF00107"/>
    </source>
</evidence>
<dbReference type="InterPro" id="IPR013149">
    <property type="entry name" value="ADH-like_C"/>
</dbReference>
<keyword evidence="11" id="KW-1185">Reference proteome</keyword>
<dbReference type="InterPro" id="IPR011032">
    <property type="entry name" value="GroES-like_sf"/>
</dbReference>
<name>A0AAW1IG35_POPJA</name>
<comment type="similarity">
    <text evidence="1">Belongs to the NADP-dependent oxidoreductase L4BD family.</text>
</comment>
<dbReference type="SUPFAM" id="SSF50129">
    <property type="entry name" value="GroES-like"/>
    <property type="match status" value="1"/>
</dbReference>
<gene>
    <name evidence="10" type="ORF">QE152_g35223</name>
</gene>
<proteinExistence type="inferred from homology"/>
<evidence type="ECO:0000313" key="10">
    <source>
        <dbReference type="EMBL" id="KAK9688563.1"/>
    </source>
</evidence>
<comment type="catalytic activity">
    <reaction evidence="7">
        <text>13,14-dihydro-15-oxo-prostaglandin E1 + NADP(+) = 15-oxoprostaglandin E1 + NADPH + H(+)</text>
        <dbReference type="Rhea" id="RHEA:50584"/>
        <dbReference type="ChEBI" id="CHEBI:15378"/>
        <dbReference type="ChEBI" id="CHEBI:57401"/>
        <dbReference type="ChEBI" id="CHEBI:57783"/>
        <dbReference type="ChEBI" id="CHEBI:58349"/>
        <dbReference type="ChEBI" id="CHEBI:133408"/>
    </reaction>
    <physiologicalReaction direction="right-to-left" evidence="7">
        <dbReference type="Rhea" id="RHEA:50586"/>
    </physiologicalReaction>
</comment>
<feature type="domain" description="Alcohol dehydrogenase-like C-terminal" evidence="8">
    <location>
        <begin position="170"/>
        <end position="257"/>
    </location>
</feature>
<evidence type="ECO:0000256" key="1">
    <source>
        <dbReference type="ARBA" id="ARBA00010460"/>
    </source>
</evidence>
<dbReference type="FunFam" id="3.40.50.720:FF:000121">
    <property type="entry name" value="Prostaglandin reductase 2"/>
    <property type="match status" value="1"/>
</dbReference>
<evidence type="ECO:0000256" key="2">
    <source>
        <dbReference type="ARBA" id="ARBA00011981"/>
    </source>
</evidence>
<comment type="catalytic activity">
    <reaction evidence="5">
        <text>13,14-dihydro-15-oxo-prostaglandin F1alpha + NADP(+) = 15-oxoprostaglandin F1alpha + NADPH + H(+)</text>
        <dbReference type="Rhea" id="RHEA:50592"/>
        <dbReference type="ChEBI" id="CHEBI:15378"/>
        <dbReference type="ChEBI" id="CHEBI:57783"/>
        <dbReference type="ChEBI" id="CHEBI:58349"/>
        <dbReference type="ChEBI" id="CHEBI:79072"/>
        <dbReference type="ChEBI" id="CHEBI:133411"/>
    </reaction>
    <physiologicalReaction direction="right-to-left" evidence="5">
        <dbReference type="Rhea" id="RHEA:50594"/>
    </physiologicalReaction>
</comment>
<protein>
    <recommendedName>
        <fullName evidence="4">15-oxoprostaglandin 13-reductase</fullName>
        <ecNumber evidence="2">1.3.1.48</ecNumber>
    </recommendedName>
    <alternativeName>
        <fullName evidence="4">15-oxoprostaglandin 13-reductase</fullName>
    </alternativeName>
</protein>
<dbReference type="GO" id="GO:0047522">
    <property type="term" value="F:15-oxoprostaglandin 13-reductase [NAD(P)+] activity"/>
    <property type="evidence" value="ECO:0007669"/>
    <property type="project" value="UniProtKB-EC"/>
</dbReference>
<dbReference type="Gene3D" id="3.40.50.720">
    <property type="entry name" value="NAD(P)-binding Rossmann-like Domain"/>
    <property type="match status" value="1"/>
</dbReference>
<comment type="caution">
    <text evidence="10">The sequence shown here is derived from an EMBL/GenBank/DDBJ whole genome shotgun (WGS) entry which is preliminary data.</text>
</comment>